<feature type="transmembrane region" description="Helical" evidence="5">
    <location>
        <begin position="46"/>
        <end position="68"/>
    </location>
</feature>
<dbReference type="AlphaFoldDB" id="A0A4R6IF55"/>
<keyword evidence="3 5" id="KW-1133">Transmembrane helix</keyword>
<reference evidence="7 8" key="1">
    <citation type="submission" date="2019-03" db="EMBL/GenBank/DDBJ databases">
        <title>Genomic Encyclopedia of Archaeal and Bacterial Type Strains, Phase II (KMG-II): from individual species to whole genera.</title>
        <authorList>
            <person name="Goeker M."/>
        </authorList>
    </citation>
    <scope>NUCLEOTIDE SEQUENCE [LARGE SCALE GENOMIC DNA]</scope>
    <source>
        <strain evidence="7 8">ATCC 700618</strain>
    </source>
</reference>
<keyword evidence="8" id="KW-1185">Reference proteome</keyword>
<feature type="transmembrane region" description="Helical" evidence="5">
    <location>
        <begin position="99"/>
        <end position="119"/>
    </location>
</feature>
<protein>
    <submittedName>
        <fullName evidence="7">RDD family protein</fullName>
    </submittedName>
</protein>
<dbReference type="InterPro" id="IPR010432">
    <property type="entry name" value="RDD"/>
</dbReference>
<evidence type="ECO:0000256" key="3">
    <source>
        <dbReference type="ARBA" id="ARBA00022989"/>
    </source>
</evidence>
<dbReference type="RefSeq" id="WP_094254648.1">
    <property type="nucleotide sequence ID" value="NZ_NNCE01000003.1"/>
</dbReference>
<feature type="transmembrane region" description="Helical" evidence="5">
    <location>
        <begin position="139"/>
        <end position="162"/>
    </location>
</feature>
<comment type="subcellular location">
    <subcellularLocation>
        <location evidence="1">Membrane</location>
        <topology evidence="1">Multi-pass membrane protein</topology>
    </subcellularLocation>
</comment>
<name>A0A4R6IF55_9MOLU</name>
<evidence type="ECO:0000256" key="2">
    <source>
        <dbReference type="ARBA" id="ARBA00022692"/>
    </source>
</evidence>
<dbReference type="GO" id="GO:0016020">
    <property type="term" value="C:membrane"/>
    <property type="evidence" value="ECO:0007669"/>
    <property type="project" value="UniProtKB-SubCell"/>
</dbReference>
<keyword evidence="4 5" id="KW-0472">Membrane</keyword>
<sequence>MWKYKEAKFWIKLLVSLIDTIINIALIIAYSFIISSNNSTISAGHYYSFMFLAIITPLIYFYLFPLIFNNRTISLFLFKLKYINKNNGNIYYTDYLKRALILSGLVVLAFLLFVILVPVTTINKLVNNVTLDFWTSMAYSVPGAVATAWVLVSTINLLVTLLSKNQYSLQDKLFGTHLVYTKKIYIKIDTRKLVAIPVKKLSIVWKD</sequence>
<keyword evidence="2 5" id="KW-0812">Transmembrane</keyword>
<organism evidence="7 8">
    <name type="scientific">Mycoplasma testudineum</name>
    <dbReference type="NCBI Taxonomy" id="244584"/>
    <lineage>
        <taxon>Bacteria</taxon>
        <taxon>Bacillati</taxon>
        <taxon>Mycoplasmatota</taxon>
        <taxon>Mollicutes</taxon>
        <taxon>Mycoplasmataceae</taxon>
        <taxon>Mycoplasma</taxon>
    </lineage>
</organism>
<evidence type="ECO:0000256" key="1">
    <source>
        <dbReference type="ARBA" id="ARBA00004141"/>
    </source>
</evidence>
<evidence type="ECO:0000256" key="4">
    <source>
        <dbReference type="ARBA" id="ARBA00023136"/>
    </source>
</evidence>
<proteinExistence type="predicted"/>
<evidence type="ECO:0000313" key="7">
    <source>
        <dbReference type="EMBL" id="TDO20406.1"/>
    </source>
</evidence>
<dbReference type="Proteomes" id="UP000295518">
    <property type="component" value="Unassembled WGS sequence"/>
</dbReference>
<dbReference type="Pfam" id="PF06271">
    <property type="entry name" value="RDD"/>
    <property type="match status" value="1"/>
</dbReference>
<evidence type="ECO:0000313" key="8">
    <source>
        <dbReference type="Proteomes" id="UP000295518"/>
    </source>
</evidence>
<feature type="transmembrane region" description="Helical" evidence="5">
    <location>
        <begin position="9"/>
        <end position="34"/>
    </location>
</feature>
<dbReference type="EMBL" id="SNWN01000011">
    <property type="protein sequence ID" value="TDO20406.1"/>
    <property type="molecule type" value="Genomic_DNA"/>
</dbReference>
<feature type="domain" description="RDD" evidence="6">
    <location>
        <begin position="8"/>
        <end position="173"/>
    </location>
</feature>
<accession>A0A4R6IF55</accession>
<evidence type="ECO:0000259" key="6">
    <source>
        <dbReference type="Pfam" id="PF06271"/>
    </source>
</evidence>
<comment type="caution">
    <text evidence="7">The sequence shown here is derived from an EMBL/GenBank/DDBJ whole genome shotgun (WGS) entry which is preliminary data.</text>
</comment>
<gene>
    <name evidence="7" type="ORF">EI74_0484</name>
</gene>
<evidence type="ECO:0000256" key="5">
    <source>
        <dbReference type="SAM" id="Phobius"/>
    </source>
</evidence>